<sequence>MLRLPALNGLQELELSLSWTPIVLSNVLRFSRTLRVLSLCCSISGGLVFPAAMLIGFPQLEVLTLKGVTIPEKTLHGILSGCHALQSLVLHCNTGRGCH</sequence>
<dbReference type="SUPFAM" id="SSF52047">
    <property type="entry name" value="RNI-like"/>
    <property type="match status" value="1"/>
</dbReference>
<evidence type="ECO:0000313" key="2">
    <source>
        <dbReference type="EMBL" id="KAF8669986.1"/>
    </source>
</evidence>
<accession>A0A835EAP0</accession>
<dbReference type="OrthoDB" id="10597232at2759"/>
<evidence type="ECO:0000313" key="3">
    <source>
        <dbReference type="Proteomes" id="UP000636709"/>
    </source>
</evidence>
<comment type="caution">
    <text evidence="2">The sequence shown here is derived from an EMBL/GenBank/DDBJ whole genome shotgun (WGS) entry which is preliminary data.</text>
</comment>
<dbReference type="Gene3D" id="3.80.10.10">
    <property type="entry name" value="Ribonuclease Inhibitor"/>
    <property type="match status" value="1"/>
</dbReference>
<dbReference type="InterPro" id="IPR055411">
    <property type="entry name" value="LRR_FXL15/At3g58940/PEG3-like"/>
</dbReference>
<keyword evidence="3" id="KW-1185">Reference proteome</keyword>
<gene>
    <name evidence="2" type="ORF">HU200_051171</name>
</gene>
<feature type="domain" description="F-box/LRR-repeat protein 15/At3g58940/PEG3-like LRR" evidence="1">
    <location>
        <begin position="2"/>
        <end position="94"/>
    </location>
</feature>
<dbReference type="Pfam" id="PF24758">
    <property type="entry name" value="LRR_At5g56370"/>
    <property type="match status" value="1"/>
</dbReference>
<dbReference type="InterPro" id="IPR032675">
    <property type="entry name" value="LRR_dom_sf"/>
</dbReference>
<dbReference type="EMBL" id="JACEFO010002268">
    <property type="protein sequence ID" value="KAF8669986.1"/>
    <property type="molecule type" value="Genomic_DNA"/>
</dbReference>
<organism evidence="2 3">
    <name type="scientific">Digitaria exilis</name>
    <dbReference type="NCBI Taxonomy" id="1010633"/>
    <lineage>
        <taxon>Eukaryota</taxon>
        <taxon>Viridiplantae</taxon>
        <taxon>Streptophyta</taxon>
        <taxon>Embryophyta</taxon>
        <taxon>Tracheophyta</taxon>
        <taxon>Spermatophyta</taxon>
        <taxon>Magnoliopsida</taxon>
        <taxon>Liliopsida</taxon>
        <taxon>Poales</taxon>
        <taxon>Poaceae</taxon>
        <taxon>PACMAD clade</taxon>
        <taxon>Panicoideae</taxon>
        <taxon>Panicodae</taxon>
        <taxon>Paniceae</taxon>
        <taxon>Anthephorinae</taxon>
        <taxon>Digitaria</taxon>
    </lineage>
</organism>
<proteinExistence type="predicted"/>
<evidence type="ECO:0000259" key="1">
    <source>
        <dbReference type="Pfam" id="PF24758"/>
    </source>
</evidence>
<reference evidence="2" key="1">
    <citation type="submission" date="2020-07" db="EMBL/GenBank/DDBJ databases">
        <title>Genome sequence and genetic diversity analysis of an under-domesticated orphan crop, white fonio (Digitaria exilis).</title>
        <authorList>
            <person name="Bennetzen J.L."/>
            <person name="Chen S."/>
            <person name="Ma X."/>
            <person name="Wang X."/>
            <person name="Yssel A.E.J."/>
            <person name="Chaluvadi S.R."/>
            <person name="Johnson M."/>
            <person name="Gangashetty P."/>
            <person name="Hamidou F."/>
            <person name="Sanogo M.D."/>
            <person name="Zwaenepoel A."/>
            <person name="Wallace J."/>
            <person name="Van De Peer Y."/>
            <person name="Van Deynze A."/>
        </authorList>
    </citation>
    <scope>NUCLEOTIDE SEQUENCE</scope>
    <source>
        <tissue evidence="2">Leaves</tissue>
    </source>
</reference>
<name>A0A835EAP0_9POAL</name>
<protein>
    <recommendedName>
        <fullName evidence="1">F-box/LRR-repeat protein 15/At3g58940/PEG3-like LRR domain-containing protein</fullName>
    </recommendedName>
</protein>
<dbReference type="Proteomes" id="UP000636709">
    <property type="component" value="Unassembled WGS sequence"/>
</dbReference>
<dbReference type="AlphaFoldDB" id="A0A835EAP0"/>